<feature type="compositionally biased region" description="Basic residues" evidence="1">
    <location>
        <begin position="82"/>
        <end position="93"/>
    </location>
</feature>
<organism evidence="2 3">
    <name type="scientific">Dactylosporangium sucinum</name>
    <dbReference type="NCBI Taxonomy" id="1424081"/>
    <lineage>
        <taxon>Bacteria</taxon>
        <taxon>Bacillati</taxon>
        <taxon>Actinomycetota</taxon>
        <taxon>Actinomycetes</taxon>
        <taxon>Micromonosporales</taxon>
        <taxon>Micromonosporaceae</taxon>
        <taxon>Dactylosporangium</taxon>
    </lineage>
</organism>
<feature type="compositionally biased region" description="Basic and acidic residues" evidence="1">
    <location>
        <begin position="468"/>
        <end position="483"/>
    </location>
</feature>
<dbReference type="RefSeq" id="WP_229834918.1">
    <property type="nucleotide sequence ID" value="NZ_BMPI01000011.1"/>
</dbReference>
<dbReference type="EMBL" id="BMPI01000011">
    <property type="protein sequence ID" value="GGM24654.1"/>
    <property type="molecule type" value="Genomic_DNA"/>
</dbReference>
<feature type="compositionally biased region" description="Low complexity" evidence="1">
    <location>
        <begin position="28"/>
        <end position="37"/>
    </location>
</feature>
<proteinExistence type="predicted"/>
<evidence type="ECO:0000256" key="1">
    <source>
        <dbReference type="SAM" id="MobiDB-lite"/>
    </source>
</evidence>
<reference evidence="2" key="2">
    <citation type="submission" date="2020-09" db="EMBL/GenBank/DDBJ databases">
        <authorList>
            <person name="Sun Q."/>
            <person name="Ohkuma M."/>
        </authorList>
    </citation>
    <scope>NUCLEOTIDE SEQUENCE</scope>
    <source>
        <strain evidence="2">JCM 19831</strain>
    </source>
</reference>
<feature type="compositionally biased region" description="Low complexity" evidence="1">
    <location>
        <begin position="395"/>
        <end position="437"/>
    </location>
</feature>
<feature type="compositionally biased region" description="Polar residues" evidence="1">
    <location>
        <begin position="60"/>
        <end position="69"/>
    </location>
</feature>
<dbReference type="AlphaFoldDB" id="A0A917TIR7"/>
<feature type="compositionally biased region" description="Polar residues" evidence="1">
    <location>
        <begin position="1"/>
        <end position="10"/>
    </location>
</feature>
<feature type="compositionally biased region" description="Basic and acidic residues" evidence="1">
    <location>
        <begin position="70"/>
        <end position="81"/>
    </location>
</feature>
<feature type="region of interest" description="Disordered" evidence="1">
    <location>
        <begin position="324"/>
        <end position="500"/>
    </location>
</feature>
<feature type="compositionally biased region" description="Low complexity" evidence="1">
    <location>
        <begin position="342"/>
        <end position="382"/>
    </location>
</feature>
<reference evidence="2" key="1">
    <citation type="journal article" date="2014" name="Int. J. Syst. Evol. Microbiol.">
        <title>Complete genome sequence of Corynebacterium casei LMG S-19264T (=DSM 44701T), isolated from a smear-ripened cheese.</title>
        <authorList>
            <consortium name="US DOE Joint Genome Institute (JGI-PGF)"/>
            <person name="Walter F."/>
            <person name="Albersmeier A."/>
            <person name="Kalinowski J."/>
            <person name="Ruckert C."/>
        </authorList>
    </citation>
    <scope>NUCLEOTIDE SEQUENCE</scope>
    <source>
        <strain evidence="2">JCM 19831</strain>
    </source>
</reference>
<sequence>MAEDTPQGTPDPTDRAPGDTPGDDEQPGPEAAPAPTADAPPPGARPPLPRQSDRAPEQHPAQSPAQSPERSPHQEGRNDGRKPRRDRARRRAVRAHAALAGLAYSVAARQLDAAGLRDGEVLGSTGRTVYPRFAADGRPWTIIAREARPADVKLADCRRAARMVTGRAEHLTERFPPNHDGSFYGGERRTELLALLYLVVAHDSPGLIPAPLDLAWAAELGEETAIDAVCADADRAARLVLDDGAAQRWQRIADALLAGQRGGAWTEEWRVRYEADVLDLAYRSFVTPVEDARGEPFVVRAPWEGVRQILDALLVVADDGHAPGTRVRTLTPPAPADHSTHPTHQTHPTHPTGHGHAPGTRDQPITLPTPDHPTHPTSHGTPATPPTRPTPGPAPSRTSDAGGTTAGRTSTGGTTPSTGGTTPRRPTSTGGTTAGRTTGAGGTTAGRSEGTIVGVCWSPGGPPTGYEVRVDGETATRTLRPDEIVILPGQESDAPAYQPG</sequence>
<accession>A0A917TIR7</accession>
<protein>
    <submittedName>
        <fullName evidence="2">Uncharacterized protein</fullName>
    </submittedName>
</protein>
<evidence type="ECO:0000313" key="2">
    <source>
        <dbReference type="EMBL" id="GGM24654.1"/>
    </source>
</evidence>
<dbReference type="Proteomes" id="UP000642070">
    <property type="component" value="Unassembled WGS sequence"/>
</dbReference>
<feature type="compositionally biased region" description="Pro residues" evidence="1">
    <location>
        <begin position="383"/>
        <end position="394"/>
    </location>
</feature>
<gene>
    <name evidence="2" type="ORF">GCM10007977_027190</name>
</gene>
<comment type="caution">
    <text evidence="2">The sequence shown here is derived from an EMBL/GenBank/DDBJ whole genome shotgun (WGS) entry which is preliminary data.</text>
</comment>
<evidence type="ECO:0000313" key="3">
    <source>
        <dbReference type="Proteomes" id="UP000642070"/>
    </source>
</evidence>
<keyword evidence="3" id="KW-1185">Reference proteome</keyword>
<feature type="region of interest" description="Disordered" evidence="1">
    <location>
        <begin position="1"/>
        <end position="93"/>
    </location>
</feature>
<feature type="compositionally biased region" description="Pro residues" evidence="1">
    <location>
        <begin position="38"/>
        <end position="49"/>
    </location>
</feature>
<name>A0A917TIR7_9ACTN</name>